<dbReference type="GO" id="GO:0010228">
    <property type="term" value="P:vegetative to reproductive phase transition of meristem"/>
    <property type="evidence" value="ECO:0007669"/>
    <property type="project" value="TreeGrafter"/>
</dbReference>
<dbReference type="InterPro" id="IPR036691">
    <property type="entry name" value="Endo/exonu/phosph_ase_sf"/>
</dbReference>
<evidence type="ECO:0000256" key="3">
    <source>
        <dbReference type="ARBA" id="ARBA00023170"/>
    </source>
</evidence>
<name>A0A445F1A8_GLYSO</name>
<organism evidence="10 11">
    <name type="scientific">Glycine soja</name>
    <name type="common">Wild soybean</name>
    <dbReference type="NCBI Taxonomy" id="3848"/>
    <lineage>
        <taxon>Eukaryota</taxon>
        <taxon>Viridiplantae</taxon>
        <taxon>Streptophyta</taxon>
        <taxon>Embryophyta</taxon>
        <taxon>Tracheophyta</taxon>
        <taxon>Spermatophyta</taxon>
        <taxon>Magnoliopsida</taxon>
        <taxon>eudicotyledons</taxon>
        <taxon>Gunneridae</taxon>
        <taxon>Pentapetalae</taxon>
        <taxon>rosids</taxon>
        <taxon>fabids</taxon>
        <taxon>Fabales</taxon>
        <taxon>Fabaceae</taxon>
        <taxon>Papilionoideae</taxon>
        <taxon>50 kb inversion clade</taxon>
        <taxon>NPAAA clade</taxon>
        <taxon>indigoferoid/millettioid clade</taxon>
        <taxon>Phaseoleae</taxon>
        <taxon>Glycine</taxon>
        <taxon>Glycine subgen. Soja</taxon>
    </lineage>
</organism>
<gene>
    <name evidence="10" type="ORF">D0Y65_053266</name>
</gene>
<dbReference type="CDD" id="cd00590">
    <property type="entry name" value="RRM_SF"/>
    <property type="match status" value="1"/>
</dbReference>
<keyword evidence="11" id="KW-1185">Reference proteome</keyword>
<dbReference type="InterPro" id="IPR000477">
    <property type="entry name" value="RT_dom"/>
</dbReference>
<dbReference type="SUPFAM" id="SSF48508">
    <property type="entry name" value="Nuclear receptor ligand-binding domain"/>
    <property type="match status" value="1"/>
</dbReference>
<dbReference type="InterPro" id="IPR026960">
    <property type="entry name" value="RVT-Znf"/>
</dbReference>
<feature type="domain" description="RRM" evidence="7">
    <location>
        <begin position="79"/>
        <end position="156"/>
    </location>
</feature>
<feature type="compositionally biased region" description="Polar residues" evidence="5">
    <location>
        <begin position="425"/>
        <end position="442"/>
    </location>
</feature>
<evidence type="ECO:0000256" key="4">
    <source>
        <dbReference type="PROSITE-ProRule" id="PRU00176"/>
    </source>
</evidence>
<feature type="region of interest" description="Disordered" evidence="5">
    <location>
        <begin position="2406"/>
        <end position="2428"/>
    </location>
</feature>
<keyword evidence="6" id="KW-0812">Transmembrane</keyword>
<dbReference type="SUPFAM" id="SSF56672">
    <property type="entry name" value="DNA/RNA polymerases"/>
    <property type="match status" value="1"/>
</dbReference>
<reference evidence="10 11" key="1">
    <citation type="submission" date="2018-09" db="EMBL/GenBank/DDBJ databases">
        <title>A high-quality reference genome of wild soybean provides a powerful tool to mine soybean genomes.</title>
        <authorList>
            <person name="Xie M."/>
            <person name="Chung C.Y.L."/>
            <person name="Li M.-W."/>
            <person name="Wong F.-L."/>
            <person name="Chan T.-F."/>
            <person name="Lam H.-M."/>
        </authorList>
    </citation>
    <scope>NUCLEOTIDE SEQUENCE [LARGE SCALE GENOMIC DNA]</scope>
    <source>
        <strain evidence="11">cv. W05</strain>
        <tissue evidence="10">Hypocotyl of etiolated seedlings</tissue>
    </source>
</reference>
<protein>
    <submittedName>
        <fullName evidence="9">Putative membrane protein isoform A</fullName>
    </submittedName>
    <submittedName>
        <fullName evidence="10">Putative membrane protein isoform B</fullName>
    </submittedName>
</protein>
<dbReference type="EMBL" id="QZWG01000020">
    <property type="protein sequence ID" value="RZB42620.1"/>
    <property type="molecule type" value="Genomic_DNA"/>
</dbReference>
<evidence type="ECO:0000313" key="11">
    <source>
        <dbReference type="Proteomes" id="UP000289340"/>
    </source>
</evidence>
<dbReference type="InterPro" id="IPR035500">
    <property type="entry name" value="NHR-like_dom_sf"/>
</dbReference>
<evidence type="ECO:0000256" key="6">
    <source>
        <dbReference type="SAM" id="Phobius"/>
    </source>
</evidence>
<dbReference type="SUPFAM" id="SSF56219">
    <property type="entry name" value="DNase I-like"/>
    <property type="match status" value="1"/>
</dbReference>
<feature type="transmembrane region" description="Helical" evidence="6">
    <location>
        <begin position="1856"/>
        <end position="1877"/>
    </location>
</feature>
<dbReference type="PROSITE" id="PS50878">
    <property type="entry name" value="RT_POL"/>
    <property type="match status" value="1"/>
</dbReference>
<keyword evidence="6" id="KW-1133">Transmembrane helix</keyword>
<feature type="compositionally biased region" description="Acidic residues" evidence="5">
    <location>
        <begin position="2419"/>
        <end position="2428"/>
    </location>
</feature>
<dbReference type="GO" id="GO:0003824">
    <property type="term" value="F:catalytic activity"/>
    <property type="evidence" value="ECO:0007669"/>
    <property type="project" value="InterPro"/>
</dbReference>
<dbReference type="PROSITE" id="PS50102">
    <property type="entry name" value="RRM"/>
    <property type="match status" value="1"/>
</dbReference>
<dbReference type="GO" id="GO:0003723">
    <property type="term" value="F:RNA binding"/>
    <property type="evidence" value="ECO:0007669"/>
    <property type="project" value="UniProtKB-UniRule"/>
</dbReference>
<feature type="region of interest" description="Disordered" evidence="5">
    <location>
        <begin position="391"/>
        <end position="483"/>
    </location>
</feature>
<dbReference type="Pfam" id="PF13966">
    <property type="entry name" value="zf-RVT"/>
    <property type="match status" value="1"/>
</dbReference>
<evidence type="ECO:0000259" key="8">
    <source>
        <dbReference type="PROSITE" id="PS50878"/>
    </source>
</evidence>
<evidence type="ECO:0000313" key="10">
    <source>
        <dbReference type="EMBL" id="RZB42621.1"/>
    </source>
</evidence>
<dbReference type="Pfam" id="PF03372">
    <property type="entry name" value="Exo_endo_phos"/>
    <property type="match status" value="1"/>
</dbReference>
<comment type="caution">
    <text evidence="10">The sequence shown here is derived from an EMBL/GenBank/DDBJ whole genome shotgun (WGS) entry which is preliminary data.</text>
</comment>
<feature type="compositionally biased region" description="Acidic residues" evidence="5">
    <location>
        <begin position="402"/>
        <end position="424"/>
    </location>
</feature>
<dbReference type="InterPro" id="IPR000504">
    <property type="entry name" value="RRM_dom"/>
</dbReference>
<dbReference type="Gene3D" id="3.60.10.10">
    <property type="entry name" value="Endonuclease/exonuclease/phosphatase"/>
    <property type="match status" value="1"/>
</dbReference>
<sequence length="2428" mass="279409">MRYEESYGSPKGGNQDHKRHNDECWNKNVRDDNHGRKEEWTKVVSRRKAKVVKKNSSQNRTFQNISSNYPNWRDKEDITSFYFTNFSDDVNEVRLWGKFKTWGDVREVFIAKRRNKEGRRFGFVRFKGVSDVKLLETHLDNIFIDDHKLFVNLPRFTRFELNDHMQTRVDKKEKQSKEAIKDLQATNRPRVRSYVEVVTQKGDSGGMMTSTDDIPTINIASNKGCNRWCEGAWVGRLKKPMKLENMEDYISWELGYSITVRFLGDDMVLLSGLSADKAQQLINSEINAGNTLFYSLERWRPGLRPSNRVVWLQLWGFPIEAWEVDHMKQVVSTIGDVIEVDEDTEDRRRLDRARLLIRTPLSPAISKVANVRYGEEDHRVWFVEEVGEGGDARRSKVPMSDEWSEEIMSEEEGVATEDDEDDTDFSYSPELSATNNKISPNHQSRDLPSGLCGQSRYRVDPVDKTSFSDTCRPNAGEAERQSQGPIVAKVDQGDGCAEETQRNIASVVITSDPVLDVSRKPQEDQNGKILNGEEVAGQQNDIQGAYGTSATDRGDYYDTGHIQVQQNIGPSSTSGPIKNLGVCKKKKHISLTHDASRNVDWFPKVYARQRHGPSKGCLLKPALDENNLDMEDKVVSDSKEPFFNGPNSSNKEEMEGVMEEANSDDENALQDFEEANQQWTLAKSLGLHHDSDQEGRGLKWASIRSLVGKFHVDLLCLQETKKDFLDKTSCQFLWGQSDLDWEWQPAINAAGGLVCIWDNNKFQVDFRCSDKDYIMLGGVWLPQMQRVVVINLYAPCDNVGKRQLWQTLSTKRSQFLDPCWCLVGDFNCIRYPSERKGINNSNLDSQIMGEFNEWIADMEVEDIPCLGKSFTWVRPNGTCKSKLDRILVSDGWLHYWPDSSQFNLERNYSDHYPILLQSKIIDWGPKPFKVFDGWLKIKDFQQVVKECWHDFQPFGWGGFALKTKLKNLKQRLKRWSKENSADINIHIKQLQQSMNEMENSMPSQPSEHQIKQLKDLQSQLWEKASLHESILRQKARSRWVKEGDCNNSYFHKLINFSRRRNAIRGLFIDGAWVEDPSLVKAEVLQHFQNRFHELQQQRPNLDGVHFSALSDFQKDCMVEPFKEEEITSAVWSCGNDKSPGPDGLNFRFIKHFWQELKPDFLRFFYEFFVNASFPKGSNSSFIALIPKVKDPQAINDFRPISLIGCTYKIVAKVLANRLKKVMPHLVDERQTAFIQGRQLLHGVLVANEVIEEARRSKKSCMVFKVDFEKAYDSVSWQFLIYMLKRMGFHERWIRWIRACLNSASISILVNGSPTSKFIPQRGLRQGDPLAPFLFVLAAEGSTGLMREAVGHNIFRSFLMGKNKEPVNVLQYADDTVFFGEASMENVRVVKTILRSFELVSGLRINFSKSQFGAVGQSVDWCNSTAIYLNCALLQLPFCYLGIPVGANPRRRVVWDPVIRKFEAKLSKWNQRYISMAGRITLINAVLTALPLFFLSFFRIPAAILQRISAIQRQFLWGGKPDSRKTAWISWSQCCSPKHMGGLGIRDLQSLNKALLFKWKWLMFHQPDQLWTRILISKYNGWRGLEYGPRKQYFSTWWADLRAIFQHQNVVRADNQIRWKLGRGDKFLFWEDPWGDEGVPLKDQFPELFSISSQRDLRVEEVGSWTENGWVWNMVWRRNLFDNEVQLASNFIDHIHQIRVNNNINDTWVWGAESSGIFSTKSGYQVIKAEMVDEGQYLGFKKLWEIKLPPKALSFVWRLLWDRLPTKDNLIKRQIQVDNDLCPFCHNQPESASHLFFTCGKIMPIWWEYLSWVKEDKVFHCILSKLWSFISFLPFFFLLFILGIIKGALIGPIAFSIIVIGNSAVIIGLWSAHFVWTYYCVARLYFLSKLQHLCSSIDLSLQFLFTLLKTLAFDNRTNRFGLVFKLVVLMCLPIPLLLWPIVGIVGSLLGGIGYGFFAPLLATFQAVGKGENVNQKFHHCFIDGCRSTIERSYTVVQDVTDFCFHSYFSYMDELRENLPHHEKPLDIQLSLLPCCLLVIMVGVPLDMALITCIAIWKSPYMLFIGWKRLLEDLIGRKGPFLETECVPFAGLAIILWPLAVVVAVLAATIFSLFLALYSGVVVHQEDSVKMGFAYIVSVVSLFDEYVNDLLYLREGSCFPRPIYRRNKSHTIERKNLGGGDNDLRNWRDGSQNSKHAIQQSRSLKWRIQQYRPVQVWDWLFKSCEVNGRILLRDGLVSVGEVEECILKGNCKKLSIKLPAWSLLQCLLTSAKSNSDGLVISDDVVLTRMNGPKDGVFEWFIGPLLIIKEQLKNLELEETEETCLKELVMKCKNELPEEWDSTGFPSDDTVRRAQLQAIIRRLQGIVASMSRMPTFRRRFRNLIKVLYIEALQAGASASHIGGTLIPKHREKGSIQSKDNVDELDEPSNEC</sequence>
<evidence type="ECO:0000256" key="2">
    <source>
        <dbReference type="ARBA" id="ARBA00023163"/>
    </source>
</evidence>
<dbReference type="InterPro" id="IPR005135">
    <property type="entry name" value="Endo/exonuclease/phosphatase"/>
</dbReference>
<feature type="domain" description="Reverse transcriptase" evidence="8">
    <location>
        <begin position="1166"/>
        <end position="1444"/>
    </location>
</feature>
<feature type="region of interest" description="Disordered" evidence="5">
    <location>
        <begin position="1"/>
        <end position="31"/>
    </location>
</feature>
<dbReference type="Proteomes" id="UP000289340">
    <property type="component" value="Chromosome 20"/>
</dbReference>
<dbReference type="InterPro" id="IPR040229">
    <property type="entry name" value="At3g27390-like"/>
</dbReference>
<dbReference type="SUPFAM" id="SSF54928">
    <property type="entry name" value="RNA-binding domain, RBD"/>
    <property type="match status" value="1"/>
</dbReference>
<keyword evidence="6" id="KW-0472">Membrane</keyword>
<feature type="transmembrane region" description="Helical" evidence="6">
    <location>
        <begin position="1475"/>
        <end position="1497"/>
    </location>
</feature>
<dbReference type="Gene3D" id="3.30.70.330">
    <property type="match status" value="1"/>
</dbReference>
<proteinExistence type="predicted"/>
<feature type="transmembrane region" description="Helical" evidence="6">
    <location>
        <begin position="1947"/>
        <end position="1966"/>
    </location>
</feature>
<dbReference type="Pfam" id="PF00078">
    <property type="entry name" value="RVT_1"/>
    <property type="match status" value="1"/>
</dbReference>
<dbReference type="Pfam" id="PF00076">
    <property type="entry name" value="RRM_1"/>
    <property type="match status" value="1"/>
</dbReference>
<dbReference type="PANTHER" id="PTHR31133">
    <property type="entry name" value="MEMBRANE PROTEIN"/>
    <property type="match status" value="1"/>
</dbReference>
<dbReference type="SMART" id="SM00360">
    <property type="entry name" value="RRM"/>
    <property type="match status" value="1"/>
</dbReference>
<keyword evidence="1" id="KW-0805">Transcription regulation</keyword>
<keyword evidence="4" id="KW-0694">RNA-binding</keyword>
<dbReference type="InterPro" id="IPR012677">
    <property type="entry name" value="Nucleotide-bd_a/b_plait_sf"/>
</dbReference>
<feature type="transmembrane region" description="Helical" evidence="6">
    <location>
        <begin position="2030"/>
        <end position="2055"/>
    </location>
</feature>
<accession>A0A445F1A8</accession>
<dbReference type="InterPro" id="IPR043502">
    <property type="entry name" value="DNA/RNA_pol_sf"/>
</dbReference>
<evidence type="ECO:0000259" key="7">
    <source>
        <dbReference type="PROSITE" id="PS50102"/>
    </source>
</evidence>
<evidence type="ECO:0000313" key="9">
    <source>
        <dbReference type="EMBL" id="RZB42620.1"/>
    </source>
</evidence>
<keyword evidence="3" id="KW-0675">Receptor</keyword>
<feature type="transmembrane region" description="Helical" evidence="6">
    <location>
        <begin position="1825"/>
        <end position="1844"/>
    </location>
</feature>
<keyword evidence="2" id="KW-0804">Transcription</keyword>
<evidence type="ECO:0000256" key="1">
    <source>
        <dbReference type="ARBA" id="ARBA00023015"/>
    </source>
</evidence>
<feature type="compositionally biased region" description="Basic and acidic residues" evidence="5">
    <location>
        <begin position="14"/>
        <end position="31"/>
    </location>
</feature>
<evidence type="ECO:0000256" key="5">
    <source>
        <dbReference type="SAM" id="MobiDB-lite"/>
    </source>
</evidence>
<dbReference type="PANTHER" id="PTHR31133:SF2">
    <property type="entry name" value="EXPRESSED PROTEIN"/>
    <property type="match status" value="1"/>
</dbReference>
<feature type="transmembrane region" description="Helical" evidence="6">
    <location>
        <begin position="1919"/>
        <end position="1941"/>
    </location>
</feature>
<dbReference type="CDD" id="cd01650">
    <property type="entry name" value="RT_nLTR_like"/>
    <property type="match status" value="1"/>
</dbReference>
<dbReference type="EMBL" id="QZWG01000020">
    <property type="protein sequence ID" value="RZB42621.1"/>
    <property type="molecule type" value="Genomic_DNA"/>
</dbReference>
<feature type="transmembrane region" description="Helical" evidence="6">
    <location>
        <begin position="2087"/>
        <end position="2116"/>
    </location>
</feature>
<dbReference type="InterPro" id="IPR035979">
    <property type="entry name" value="RBD_domain_sf"/>
</dbReference>